<feature type="domain" description="Transposase Tn5-like N-terminal" evidence="4">
    <location>
        <begin position="7"/>
        <end position="60"/>
    </location>
</feature>
<dbReference type="InterPro" id="IPR014737">
    <property type="entry name" value="Transposase_Tn5-like_C"/>
</dbReference>
<evidence type="ECO:0000259" key="4">
    <source>
        <dbReference type="Pfam" id="PF14706"/>
    </source>
</evidence>
<dbReference type="Pfam" id="PF02281">
    <property type="entry name" value="Dimer_Tnp_Tn5"/>
    <property type="match status" value="1"/>
</dbReference>
<dbReference type="Pfam" id="PF01609">
    <property type="entry name" value="DDE_Tnp_1"/>
    <property type="match status" value="1"/>
</dbReference>
<reference evidence="5 6" key="1">
    <citation type="submission" date="2019-08" db="EMBL/GenBank/DDBJ databases">
        <authorList>
            <person name="Dhanesh K."/>
            <person name="Kumar G."/>
            <person name="Sasikala C."/>
            <person name="Venkata Ramana C."/>
        </authorList>
    </citation>
    <scope>NUCLEOTIDE SEQUENCE [LARGE SCALE GENOMIC DNA]</scope>
    <source>
        <strain evidence="5 6">JC645</strain>
    </source>
</reference>
<dbReference type="Gene3D" id="1.10.246.40">
    <property type="entry name" value="Tn5 transposase, domain 1"/>
    <property type="match status" value="1"/>
</dbReference>
<dbReference type="AlphaFoldDB" id="A0A5M6CGX4"/>
<feature type="domain" description="Transposase IS4-like" evidence="2">
    <location>
        <begin position="181"/>
        <end position="375"/>
    </location>
</feature>
<dbReference type="InterPro" id="IPR002559">
    <property type="entry name" value="Transposase_11"/>
</dbReference>
<dbReference type="EMBL" id="VWOX01000056">
    <property type="protein sequence ID" value="KAA5534203.1"/>
    <property type="molecule type" value="Genomic_DNA"/>
</dbReference>
<evidence type="ECO:0000259" key="3">
    <source>
        <dbReference type="Pfam" id="PF02281"/>
    </source>
</evidence>
<dbReference type="PANTHER" id="PTHR37319:SF1">
    <property type="entry name" value="TRANSPOSASE TN5 DIMERISATION DOMAIN-CONTAINING PROTEIN"/>
    <property type="match status" value="1"/>
</dbReference>
<proteinExistence type="predicted"/>
<dbReference type="GO" id="GO:0003677">
    <property type="term" value="F:DNA binding"/>
    <property type="evidence" value="ECO:0007669"/>
    <property type="project" value="InterPro"/>
</dbReference>
<sequence length="484" mass="55322">MVETIVDEFLGADLGDERLNRRLKSLAHTLASKPSESIPAAADSRAEWEAAYRFFDNDRVSPEKVLAPHREATLERVSQASSIVLVQDTTQVNLTRPTEQVQGAGYLGCDSQYGVFYHPLMAFTEQSLALGMVWQKHWTRDEEPSRLSKTEKAKQRRETPIEQKESVRWIEGIHASAEVAELCPDTQCIAVADSESDIYEVLAECTGQKPANFQFVIRAGQDRTTEQDTDWFESVRGTRCIERSQVKVSRRRAKFRSKKDSRREGDREARTAELEIRAAKVTLKAPWRPDRKLPTVDVNLVLCEEVSPPEGTQPIVWLLVTQLPIDSVDAIRRVIDIYCIRWQIEIFFRTLKSGCRIEERYLRNLPRSMNAIALYSVIAWRILYLTQVGRTCPDLNCEMVFDSSEWKSVYTVLHHQRADFRLPKAPPTLNEMIKMIARLGGYIDRPSENSHPGPKTLWIGLQQTHSLSSGWLAFGPESKKFSRT</sequence>
<feature type="domain" description="Transposase Tn5 dimerisation" evidence="3">
    <location>
        <begin position="377"/>
        <end position="465"/>
    </location>
</feature>
<feature type="region of interest" description="Disordered" evidence="1">
    <location>
        <begin position="141"/>
        <end position="161"/>
    </location>
</feature>
<dbReference type="Gene3D" id="3.90.350.10">
    <property type="entry name" value="Transposase Inhibitor Protein From Tn5, Chain A, domain 1"/>
    <property type="match status" value="1"/>
</dbReference>
<dbReference type="Gene3D" id="1.10.740.10">
    <property type="entry name" value="Transferase Inhibitor Protein From Tn5, Chain"/>
    <property type="match status" value="1"/>
</dbReference>
<dbReference type="InterPro" id="IPR012337">
    <property type="entry name" value="RNaseH-like_sf"/>
</dbReference>
<dbReference type="InterPro" id="IPR038215">
    <property type="entry name" value="TN5-like_N_sf"/>
</dbReference>
<dbReference type="NCBIfam" id="NF033590">
    <property type="entry name" value="transpos_IS4_3"/>
    <property type="match status" value="1"/>
</dbReference>
<dbReference type="InterPro" id="IPR003201">
    <property type="entry name" value="Transposase_Tn5"/>
</dbReference>
<protein>
    <submittedName>
        <fullName evidence="5">IS4 family transposase</fullName>
    </submittedName>
</protein>
<dbReference type="Proteomes" id="UP000324479">
    <property type="component" value="Unassembled WGS sequence"/>
</dbReference>
<dbReference type="Pfam" id="PF14706">
    <property type="entry name" value="Tnp_DNA_bind"/>
    <property type="match status" value="1"/>
</dbReference>
<organism evidence="5 6">
    <name type="scientific">Roseiconus nitratireducens</name>
    <dbReference type="NCBI Taxonomy" id="2605748"/>
    <lineage>
        <taxon>Bacteria</taxon>
        <taxon>Pseudomonadati</taxon>
        <taxon>Planctomycetota</taxon>
        <taxon>Planctomycetia</taxon>
        <taxon>Pirellulales</taxon>
        <taxon>Pirellulaceae</taxon>
        <taxon>Roseiconus</taxon>
    </lineage>
</organism>
<dbReference type="InterPro" id="IPR047768">
    <property type="entry name" value="Tn5p-like"/>
</dbReference>
<accession>A0A5M6CGX4</accession>
<evidence type="ECO:0000259" key="2">
    <source>
        <dbReference type="Pfam" id="PF01609"/>
    </source>
</evidence>
<keyword evidence="6" id="KW-1185">Reference proteome</keyword>
<evidence type="ECO:0000256" key="1">
    <source>
        <dbReference type="SAM" id="MobiDB-lite"/>
    </source>
</evidence>
<gene>
    <name evidence="5" type="ORF">FYK55_28625</name>
</gene>
<comment type="caution">
    <text evidence="5">The sequence shown here is derived from an EMBL/GenBank/DDBJ whole genome shotgun (WGS) entry which is preliminary data.</text>
</comment>
<evidence type="ECO:0000313" key="6">
    <source>
        <dbReference type="Proteomes" id="UP000324479"/>
    </source>
</evidence>
<dbReference type="InterPro" id="IPR054836">
    <property type="entry name" value="Tn5_transposase"/>
</dbReference>
<dbReference type="GO" id="GO:0006313">
    <property type="term" value="P:DNA transposition"/>
    <property type="evidence" value="ECO:0007669"/>
    <property type="project" value="InterPro"/>
</dbReference>
<dbReference type="InterPro" id="IPR014735">
    <property type="entry name" value="Transposase_Tn5-like_N"/>
</dbReference>
<dbReference type="SUPFAM" id="SSF53098">
    <property type="entry name" value="Ribonuclease H-like"/>
    <property type="match status" value="1"/>
</dbReference>
<dbReference type="PANTHER" id="PTHR37319">
    <property type="entry name" value="TRANSPOSASE"/>
    <property type="match status" value="1"/>
</dbReference>
<evidence type="ECO:0000313" key="5">
    <source>
        <dbReference type="EMBL" id="KAA5534203.1"/>
    </source>
</evidence>
<dbReference type="GO" id="GO:0004803">
    <property type="term" value="F:transposase activity"/>
    <property type="evidence" value="ECO:0007669"/>
    <property type="project" value="InterPro"/>
</dbReference>
<name>A0A5M6CGX4_9BACT</name>